<evidence type="ECO:0000313" key="2">
    <source>
        <dbReference type="Proteomes" id="UP001162483"/>
    </source>
</evidence>
<reference evidence="1" key="1">
    <citation type="submission" date="2023-05" db="EMBL/GenBank/DDBJ databases">
        <authorList>
            <person name="Stuckert A."/>
        </authorList>
    </citation>
    <scope>NUCLEOTIDE SEQUENCE</scope>
</reference>
<evidence type="ECO:0000313" key="1">
    <source>
        <dbReference type="EMBL" id="CAI9533631.1"/>
    </source>
</evidence>
<proteinExistence type="predicted"/>
<sequence>MIRTSYRGPVRRSLAYYCGAVIGPQLSHFTGSHVPCDSCWSIAASQ</sequence>
<protein>
    <submittedName>
        <fullName evidence="1">Uncharacterized protein</fullName>
    </submittedName>
</protein>
<organism evidence="1 2">
    <name type="scientific">Staurois parvus</name>
    <dbReference type="NCBI Taxonomy" id="386267"/>
    <lineage>
        <taxon>Eukaryota</taxon>
        <taxon>Metazoa</taxon>
        <taxon>Chordata</taxon>
        <taxon>Craniata</taxon>
        <taxon>Vertebrata</taxon>
        <taxon>Euteleostomi</taxon>
        <taxon>Amphibia</taxon>
        <taxon>Batrachia</taxon>
        <taxon>Anura</taxon>
        <taxon>Neobatrachia</taxon>
        <taxon>Ranoidea</taxon>
        <taxon>Ranidae</taxon>
        <taxon>Staurois</taxon>
    </lineage>
</organism>
<gene>
    <name evidence="1" type="ORF">SPARVUS_LOCUS469584</name>
</gene>
<dbReference type="EMBL" id="CATNWA010000145">
    <property type="protein sequence ID" value="CAI9533631.1"/>
    <property type="molecule type" value="Genomic_DNA"/>
</dbReference>
<dbReference type="Proteomes" id="UP001162483">
    <property type="component" value="Unassembled WGS sequence"/>
</dbReference>
<name>A0ABN9AG46_9NEOB</name>
<comment type="caution">
    <text evidence="1">The sequence shown here is derived from an EMBL/GenBank/DDBJ whole genome shotgun (WGS) entry which is preliminary data.</text>
</comment>
<accession>A0ABN9AG46</accession>
<keyword evidence="2" id="KW-1185">Reference proteome</keyword>